<dbReference type="InterPro" id="IPR036259">
    <property type="entry name" value="MFS_trans_sf"/>
</dbReference>
<keyword evidence="2" id="KW-0813">Transport</keyword>
<dbReference type="InterPro" id="IPR020846">
    <property type="entry name" value="MFS_dom"/>
</dbReference>
<dbReference type="GO" id="GO:0022857">
    <property type="term" value="F:transmembrane transporter activity"/>
    <property type="evidence" value="ECO:0007669"/>
    <property type="project" value="InterPro"/>
</dbReference>
<feature type="transmembrane region" description="Helical" evidence="7">
    <location>
        <begin position="157"/>
        <end position="181"/>
    </location>
</feature>
<feature type="transmembrane region" description="Helical" evidence="7">
    <location>
        <begin position="378"/>
        <end position="400"/>
    </location>
</feature>
<dbReference type="SUPFAM" id="SSF103473">
    <property type="entry name" value="MFS general substrate transporter"/>
    <property type="match status" value="1"/>
</dbReference>
<dbReference type="GO" id="GO:0005886">
    <property type="term" value="C:plasma membrane"/>
    <property type="evidence" value="ECO:0007669"/>
    <property type="project" value="UniProtKB-SubCell"/>
</dbReference>
<dbReference type="OrthoDB" id="9067529at2"/>
<proteinExistence type="predicted"/>
<dbReference type="RefSeq" id="WP_131867212.1">
    <property type="nucleotide sequence ID" value="NZ_SMCR01000011.1"/>
</dbReference>
<feature type="transmembrane region" description="Helical" evidence="7">
    <location>
        <begin position="251"/>
        <end position="272"/>
    </location>
</feature>
<evidence type="ECO:0000256" key="5">
    <source>
        <dbReference type="ARBA" id="ARBA00022989"/>
    </source>
</evidence>
<feature type="transmembrane region" description="Helical" evidence="7">
    <location>
        <begin position="321"/>
        <end position="339"/>
    </location>
</feature>
<feature type="transmembrane region" description="Helical" evidence="7">
    <location>
        <begin position="187"/>
        <end position="207"/>
    </location>
</feature>
<evidence type="ECO:0000256" key="3">
    <source>
        <dbReference type="ARBA" id="ARBA00022475"/>
    </source>
</evidence>
<organism evidence="9 10">
    <name type="scientific">Biostraticola tofi</name>
    <dbReference type="NCBI Taxonomy" id="466109"/>
    <lineage>
        <taxon>Bacteria</taxon>
        <taxon>Pseudomonadati</taxon>
        <taxon>Pseudomonadota</taxon>
        <taxon>Gammaproteobacteria</taxon>
        <taxon>Enterobacterales</taxon>
        <taxon>Bruguierivoracaceae</taxon>
        <taxon>Biostraticola</taxon>
    </lineage>
</organism>
<keyword evidence="10" id="KW-1185">Reference proteome</keyword>
<evidence type="ECO:0000256" key="6">
    <source>
        <dbReference type="ARBA" id="ARBA00023136"/>
    </source>
</evidence>
<feature type="transmembrane region" description="Helical" evidence="7">
    <location>
        <begin position="120"/>
        <end position="145"/>
    </location>
</feature>
<feature type="transmembrane region" description="Helical" evidence="7">
    <location>
        <begin position="71"/>
        <end position="91"/>
    </location>
</feature>
<dbReference type="Pfam" id="PF07690">
    <property type="entry name" value="MFS_1"/>
    <property type="match status" value="1"/>
</dbReference>
<feature type="transmembrane region" description="Helical" evidence="7">
    <location>
        <begin position="292"/>
        <end position="309"/>
    </location>
</feature>
<evidence type="ECO:0000313" key="9">
    <source>
        <dbReference type="EMBL" id="TCV92644.1"/>
    </source>
</evidence>
<dbReference type="Gene3D" id="1.20.1250.20">
    <property type="entry name" value="MFS general substrate transporter like domains"/>
    <property type="match status" value="2"/>
</dbReference>
<evidence type="ECO:0000256" key="1">
    <source>
        <dbReference type="ARBA" id="ARBA00004651"/>
    </source>
</evidence>
<reference evidence="9 10" key="1">
    <citation type="submission" date="2019-03" db="EMBL/GenBank/DDBJ databases">
        <title>Genomic Encyclopedia of Type Strains, Phase IV (KMG-IV): sequencing the most valuable type-strain genomes for metagenomic binning, comparative biology and taxonomic classification.</title>
        <authorList>
            <person name="Goeker M."/>
        </authorList>
    </citation>
    <scope>NUCLEOTIDE SEQUENCE [LARGE SCALE GENOMIC DNA]</scope>
    <source>
        <strain evidence="9 10">DSM 19580</strain>
    </source>
</reference>
<protein>
    <submittedName>
        <fullName evidence="9">Putative MFS family arabinose efflux permease</fullName>
    </submittedName>
</protein>
<dbReference type="Proteomes" id="UP000295719">
    <property type="component" value="Unassembled WGS sequence"/>
</dbReference>
<dbReference type="PROSITE" id="PS50850">
    <property type="entry name" value="MFS"/>
    <property type="match status" value="1"/>
</dbReference>
<evidence type="ECO:0000313" key="10">
    <source>
        <dbReference type="Proteomes" id="UP000295719"/>
    </source>
</evidence>
<dbReference type="InterPro" id="IPR011701">
    <property type="entry name" value="MFS"/>
</dbReference>
<keyword evidence="4 7" id="KW-0812">Transmembrane</keyword>
<dbReference type="EMBL" id="SMCR01000011">
    <property type="protein sequence ID" value="TCV92644.1"/>
    <property type="molecule type" value="Genomic_DNA"/>
</dbReference>
<evidence type="ECO:0000256" key="7">
    <source>
        <dbReference type="SAM" id="Phobius"/>
    </source>
</evidence>
<keyword evidence="3" id="KW-1003">Cell membrane</keyword>
<comment type="caution">
    <text evidence="9">The sequence shown here is derived from an EMBL/GenBank/DDBJ whole genome shotgun (WGS) entry which is preliminary data.</text>
</comment>
<accession>A0A4R3YNC1</accession>
<evidence type="ECO:0000256" key="2">
    <source>
        <dbReference type="ARBA" id="ARBA00022448"/>
    </source>
</evidence>
<dbReference type="AlphaFoldDB" id="A0A4R3YNC1"/>
<dbReference type="PANTHER" id="PTHR23517:SF2">
    <property type="entry name" value="MULTIDRUG RESISTANCE PROTEIN MDTH"/>
    <property type="match status" value="1"/>
</dbReference>
<feature type="domain" description="Major facilitator superfamily (MFS) profile" evidence="8">
    <location>
        <begin position="33"/>
        <end position="437"/>
    </location>
</feature>
<evidence type="ECO:0000259" key="8">
    <source>
        <dbReference type="PROSITE" id="PS50850"/>
    </source>
</evidence>
<gene>
    <name evidence="9" type="ORF">EDC52_11193</name>
</gene>
<feature type="transmembrane region" description="Helical" evidence="7">
    <location>
        <begin position="412"/>
        <end position="432"/>
    </location>
</feature>
<dbReference type="InterPro" id="IPR050171">
    <property type="entry name" value="MFS_Transporters"/>
</dbReference>
<comment type="subcellular location">
    <subcellularLocation>
        <location evidence="1">Cell membrane</location>
        <topology evidence="1">Multi-pass membrane protein</topology>
    </subcellularLocation>
</comment>
<keyword evidence="6 7" id="KW-0472">Membrane</keyword>
<feature type="transmembrane region" description="Helical" evidence="7">
    <location>
        <begin position="98"/>
        <end position="114"/>
    </location>
</feature>
<feature type="transmembrane region" description="Helical" evidence="7">
    <location>
        <begin position="30"/>
        <end position="51"/>
    </location>
</feature>
<name>A0A4R3YNC1_9GAMM</name>
<feature type="transmembrane region" description="Helical" evidence="7">
    <location>
        <begin position="345"/>
        <end position="366"/>
    </location>
</feature>
<sequence>MIRTTLFRLPISFIAQLLTHENFTAHLRGILIAVLLTSIAASTYGFGVYLYPQLINVMREDLHFDYQVVGTITAAAQGCYILFSLCGTWLARRIGGSQILVGSLASCGLLLIMLPLTSNIWLIGLILALMGGLTASVWVPMAELISLTITYENRGKVLSLISSGTSYGVFINSLLVPWLVTEQNWQTIWYAVGAGTLVLTLVTLLSFRRLGLFFKANLAQTTLPDTDPPAIPQQPRTSWGKRLLTGLHQAVKPWVVTIWILTFVGGFCAMPFQNYLSPYLLEEVGVSSDLSSQIWGMVGFTGMFSGLILGTLSDKAGVRTTLALCYACLFLAGVLLVTLPTGYYLFAASILFAVAYYPIFGLIPAYTAKKIKDADSGTITLVFGVSNVTLGLGGMMGNLVGGMLKESTGSFFWTYVVVIAAALTLALLSQLLPDEHSA</sequence>
<keyword evidence="5 7" id="KW-1133">Transmembrane helix</keyword>
<dbReference type="PANTHER" id="PTHR23517">
    <property type="entry name" value="RESISTANCE PROTEIN MDTM, PUTATIVE-RELATED-RELATED"/>
    <property type="match status" value="1"/>
</dbReference>
<evidence type="ECO:0000256" key="4">
    <source>
        <dbReference type="ARBA" id="ARBA00022692"/>
    </source>
</evidence>